<comment type="caution">
    <text evidence="13">Lacks conserved residue(s) required for the propagation of feature annotation.</text>
</comment>
<evidence type="ECO:0000256" key="1">
    <source>
        <dbReference type="ARBA" id="ARBA00004429"/>
    </source>
</evidence>
<evidence type="ECO:0000256" key="8">
    <source>
        <dbReference type="ARBA" id="ARBA00022989"/>
    </source>
</evidence>
<evidence type="ECO:0000313" key="15">
    <source>
        <dbReference type="EMBL" id="KIA78066.1"/>
    </source>
</evidence>
<accession>A0A0C1C3G5</accession>
<keyword evidence="10 13" id="KW-0143">Chaperone</keyword>
<name>A0A0C1C3G5_9BACT</name>
<evidence type="ECO:0000313" key="16">
    <source>
        <dbReference type="Proteomes" id="UP000031307"/>
    </source>
</evidence>
<evidence type="ECO:0000256" key="2">
    <source>
        <dbReference type="ARBA" id="ARBA00010527"/>
    </source>
</evidence>
<dbReference type="NCBIfam" id="NF002168">
    <property type="entry name" value="PRK01001.1"/>
    <property type="match status" value="1"/>
</dbReference>
<keyword evidence="7 13" id="KW-0653">Protein transport</keyword>
<dbReference type="HAMAP" id="MF_01810">
    <property type="entry name" value="YidC_type1"/>
    <property type="match status" value="1"/>
</dbReference>
<evidence type="ECO:0000256" key="3">
    <source>
        <dbReference type="ARBA" id="ARBA00015325"/>
    </source>
</evidence>
<evidence type="ECO:0000256" key="12">
    <source>
        <dbReference type="ARBA" id="ARBA00033342"/>
    </source>
</evidence>
<dbReference type="NCBIfam" id="TIGR03592">
    <property type="entry name" value="yidC_oxa1_cterm"/>
    <property type="match status" value="1"/>
</dbReference>
<sequence length="840" mass="95197">MDKRTLLLVFSFTLILLFVNQYFQQQNDESVRIWHQQQTAKKQEKVANLEALLQKHQNSTAELPVVSFFHDANQKEFLSHGLLYDQSILALAWNADSAPAEIYASSTISEIPKKFHLTFRQDGEEGLLVYQETNEHPLAIPRLPEFGTYDLQLVSPLATQSTPPYLVQLGNYTDGHFSLPREELTKLKQQLDAHYQSTPSPMSTAIVLFKKDDKTYPIALYRKNIPGLIYLSDVSGLPTQIVSPQQQSQQQTTQEELFYVLETPYQQLVFSNYGGALAEINLPLQSKQNPQSVVKEIEFDREMVAHHPNNAHFPAHPYFTPAEGKDPQNFQYHTQGQLGGFYPLLRRDVLPSENQKATRVAPVYYAFNLISEYPEISNLVYTVKHFDSKSIVFEANQNFRRITKTYTLEENEKNAPYVFNATIKIEGDSRGLWVGSGVPEVEIISGSPAPALKYRITRKGKSEVVSISPPSDAITVTSIFPDWICNSNGFLGTILDPLTEIDPGLRVDHVSGVEVPSRLTILGQKTDRFKAQDLPGYVTLLPLKSSGGTATFRMFAGPFASNVLKTVDATFSNPETGYNPDYIACQSFHGWFSFISEPFAKFLFILMQFFHSVTGSWAFSIILLTVALRVMLYPLNAWSTKSMLRMQQIAPEVKAIQERHKKDPKKAQLEIMNLYKERGVNPVSGCLPLLIQMPFLIGMFDLLKSTFELRGASFIPGWIDNLTAPDVLFSWQTPLPFIGNQFHLLPILLGVVMWLQQRFMSAAPKDANQMTEQERQQRVMGNMMAVVFTVMFYQFPSGLNIYWLSSMLLGMLQQWWMGKKMKKETAKILAAPAKGKETKK</sequence>
<evidence type="ECO:0000256" key="10">
    <source>
        <dbReference type="ARBA" id="ARBA00023186"/>
    </source>
</evidence>
<evidence type="ECO:0000256" key="5">
    <source>
        <dbReference type="ARBA" id="ARBA00022475"/>
    </source>
</evidence>
<keyword evidence="4 13" id="KW-0813">Transport</keyword>
<comment type="subcellular location">
    <subcellularLocation>
        <location evidence="1">Cell inner membrane</location>
        <topology evidence="1">Multi-pass membrane protein</topology>
    </subcellularLocation>
    <subcellularLocation>
        <location evidence="13">Cell membrane</location>
        <topology evidence="13">Multi-pass membrane protein</topology>
    </subcellularLocation>
</comment>
<evidence type="ECO:0000256" key="6">
    <source>
        <dbReference type="ARBA" id="ARBA00022692"/>
    </source>
</evidence>
<feature type="transmembrane region" description="Helical" evidence="13">
    <location>
        <begin position="679"/>
        <end position="700"/>
    </location>
</feature>
<dbReference type="PANTHER" id="PTHR12428">
    <property type="entry name" value="OXA1"/>
    <property type="match status" value="1"/>
</dbReference>
<feature type="domain" description="Membrane insertase YidC/Oxa/ALB C-terminal" evidence="14">
    <location>
        <begin position="617"/>
        <end position="817"/>
    </location>
</feature>
<evidence type="ECO:0000256" key="7">
    <source>
        <dbReference type="ARBA" id="ARBA00022927"/>
    </source>
</evidence>
<dbReference type="InterPro" id="IPR047196">
    <property type="entry name" value="YidC_ALB_C"/>
</dbReference>
<evidence type="ECO:0000256" key="4">
    <source>
        <dbReference type="ARBA" id="ARBA00022448"/>
    </source>
</evidence>
<reference evidence="15 16" key="1">
    <citation type="journal article" date="2014" name="Mol. Biol. Evol.">
        <title>Massive expansion of Ubiquitination-related gene families within the Chlamydiae.</title>
        <authorList>
            <person name="Domman D."/>
            <person name="Collingro A."/>
            <person name="Lagkouvardos I."/>
            <person name="Gehre L."/>
            <person name="Weinmaier T."/>
            <person name="Rattei T."/>
            <person name="Subtil A."/>
            <person name="Horn M."/>
        </authorList>
    </citation>
    <scope>NUCLEOTIDE SEQUENCE [LARGE SCALE GENOMIC DNA]</scope>
    <source>
        <strain evidence="15 16">OEW1</strain>
    </source>
</reference>
<comment type="function">
    <text evidence="13">Required for the insertion and/or proper folding and/or complex formation of integral membrane proteins into the membrane. Involved in integration of membrane proteins that insert both dependently and independently of the Sec translocase complex, as well as at least some lipoproteins. Aids folding of multispanning membrane proteins.</text>
</comment>
<evidence type="ECO:0000259" key="14">
    <source>
        <dbReference type="Pfam" id="PF02096"/>
    </source>
</evidence>
<evidence type="ECO:0000256" key="9">
    <source>
        <dbReference type="ARBA" id="ARBA00023136"/>
    </source>
</evidence>
<keyword evidence="5 13" id="KW-1003">Cell membrane</keyword>
<feature type="transmembrane region" description="Helical" evidence="13">
    <location>
        <begin position="617"/>
        <end position="638"/>
    </location>
</feature>
<protein>
    <recommendedName>
        <fullName evidence="3 13">Membrane protein insertase YidC</fullName>
    </recommendedName>
    <alternativeName>
        <fullName evidence="12 13">Foldase YidC</fullName>
    </alternativeName>
    <alternativeName>
        <fullName evidence="11 13">Membrane integrase YidC</fullName>
    </alternativeName>
    <alternativeName>
        <fullName evidence="13">Membrane protein YidC</fullName>
    </alternativeName>
</protein>
<gene>
    <name evidence="13 15" type="primary">yidC</name>
    <name evidence="15" type="ORF">DB43_EZ00040</name>
</gene>
<dbReference type="OMA" id="LNIYWLS"/>
<dbReference type="RefSeq" id="WP_013924844.1">
    <property type="nucleotide sequence ID" value="NZ_JSAM01000044.1"/>
</dbReference>
<dbReference type="InterPro" id="IPR028055">
    <property type="entry name" value="YidC/Oxa/ALB_C"/>
</dbReference>
<dbReference type="GO" id="GO:0051205">
    <property type="term" value="P:protein insertion into membrane"/>
    <property type="evidence" value="ECO:0007669"/>
    <property type="project" value="TreeGrafter"/>
</dbReference>
<evidence type="ECO:0000256" key="13">
    <source>
        <dbReference type="HAMAP-Rule" id="MF_01810"/>
    </source>
</evidence>
<dbReference type="PATRIC" id="fig|83552.4.peg.740"/>
<dbReference type="GO" id="GO:0015031">
    <property type="term" value="P:protein transport"/>
    <property type="evidence" value="ECO:0007669"/>
    <property type="project" value="UniProtKB-KW"/>
</dbReference>
<comment type="subunit">
    <text evidence="13">Interacts with the Sec translocase complex via SecD. Specifically interacts with transmembrane segments of nascent integral membrane proteins during membrane integration.</text>
</comment>
<keyword evidence="6 13" id="KW-0812">Transmembrane</keyword>
<keyword evidence="8 13" id="KW-1133">Transmembrane helix</keyword>
<dbReference type="CDD" id="cd20070">
    <property type="entry name" value="5TM_YidC_Alb3"/>
    <property type="match status" value="1"/>
</dbReference>
<comment type="similarity">
    <text evidence="2 13">Belongs to the OXA1/ALB3/YidC family. Type 1 subfamily.</text>
</comment>
<organism evidence="15 16">
    <name type="scientific">Parachlamydia acanthamoebae</name>
    <dbReference type="NCBI Taxonomy" id="83552"/>
    <lineage>
        <taxon>Bacteria</taxon>
        <taxon>Pseudomonadati</taxon>
        <taxon>Chlamydiota</taxon>
        <taxon>Chlamydiia</taxon>
        <taxon>Parachlamydiales</taxon>
        <taxon>Parachlamydiaceae</taxon>
        <taxon>Parachlamydia</taxon>
    </lineage>
</organism>
<dbReference type="PANTHER" id="PTHR12428:SF65">
    <property type="entry name" value="CYTOCHROME C OXIDASE ASSEMBLY PROTEIN COX18, MITOCHONDRIAL"/>
    <property type="match status" value="1"/>
</dbReference>
<feature type="transmembrane region" description="Helical" evidence="13">
    <location>
        <begin position="737"/>
        <end position="755"/>
    </location>
</feature>
<dbReference type="AlphaFoldDB" id="A0A0C1C3G5"/>
<keyword evidence="9 13" id="KW-0472">Membrane</keyword>
<dbReference type="Pfam" id="PF02096">
    <property type="entry name" value="60KD_IMP"/>
    <property type="match status" value="1"/>
</dbReference>
<dbReference type="GO" id="GO:0005886">
    <property type="term" value="C:plasma membrane"/>
    <property type="evidence" value="ECO:0007669"/>
    <property type="project" value="UniProtKB-SubCell"/>
</dbReference>
<dbReference type="EMBL" id="JSAM01000044">
    <property type="protein sequence ID" value="KIA78066.1"/>
    <property type="molecule type" value="Genomic_DNA"/>
</dbReference>
<comment type="caution">
    <text evidence="15">The sequence shown here is derived from an EMBL/GenBank/DDBJ whole genome shotgun (WGS) entry which is preliminary data.</text>
</comment>
<dbReference type="InterPro" id="IPR001708">
    <property type="entry name" value="YidC/ALB3/OXA1/COX18"/>
</dbReference>
<evidence type="ECO:0000256" key="11">
    <source>
        <dbReference type="ARBA" id="ARBA00033245"/>
    </source>
</evidence>
<dbReference type="Proteomes" id="UP000031307">
    <property type="component" value="Unassembled WGS sequence"/>
</dbReference>
<dbReference type="PRINTS" id="PR01900">
    <property type="entry name" value="YIDCPROTEIN"/>
</dbReference>
<proteinExistence type="inferred from homology"/>
<dbReference type="GO" id="GO:0032977">
    <property type="term" value="F:membrane insertase activity"/>
    <property type="evidence" value="ECO:0007669"/>
    <property type="project" value="InterPro"/>
</dbReference>
<dbReference type="InterPro" id="IPR019998">
    <property type="entry name" value="Membr_insert_YidC"/>
</dbReference>